<dbReference type="GO" id="GO:0005739">
    <property type="term" value="C:mitochondrion"/>
    <property type="evidence" value="ECO:0007669"/>
    <property type="project" value="UniProtKB-SubCell"/>
</dbReference>
<dbReference type="EMBL" id="JAANYQ010000021">
    <property type="protein sequence ID" value="KAF4119787.1"/>
    <property type="molecule type" value="Genomic_DNA"/>
</dbReference>
<comment type="subcellular location">
    <subcellularLocation>
        <location evidence="1">Mitochondrion</location>
    </subcellularLocation>
</comment>
<keyword evidence="2" id="KW-0809">Transit peptide</keyword>
<evidence type="ECO:0000313" key="5">
    <source>
        <dbReference type="EMBL" id="KAF4119787.1"/>
    </source>
</evidence>
<dbReference type="OrthoDB" id="185373at2759"/>
<dbReference type="Pfam" id="PF12921">
    <property type="entry name" value="ATP13"/>
    <property type="match status" value="1"/>
</dbReference>
<feature type="region of interest" description="Disordered" evidence="4">
    <location>
        <begin position="449"/>
        <end position="469"/>
    </location>
</feature>
<dbReference type="GeneID" id="55970681"/>
<feature type="compositionally biased region" description="Low complexity" evidence="4">
    <location>
        <begin position="449"/>
        <end position="463"/>
    </location>
</feature>
<sequence length="645" mass="72983">MARHAAAKTAAFLRWTDALRDASSPCHDAAVSQLANLPSPVLSEVLRSVDPIVNPDLDIAHGLTVSQGHAQVTDVGKLMDRFGMRLHHVRVLQGVMAILHLRERQQHEQQPSGPHGREDGRRHYFALRPADFDAMLRCVGAAVDFRAAVAVFGAMHDHGLTSLRTTRTWIEFLKARYLLDPTYYQFDRARVAVDPRDVLTGRDLSAAADRHDSVTRLDRIRLSVNAFQREPFWSHLVRQQSYPNMATEELLCADMVGLARSNDRQAILGRILADQYGILVDDDEARPITGGRDFLPGSPLRPTPRLMAALVESLGSMAEVSLAMQLVDFVSRRYGLPIPRDVWSSLLSWTYVGASKKLRRMRRIHPTGRDAHVDTRDVLHVWRVMVSEPYAVEPSFEDLDVHIRSLIITRRVRRAISLIRHSAVPYHDSLVTEFETALFDEILLKDAASFSPSSSSSSSSTISKAIHRRRQLETKKDHVANRMAIWLDDILRTTSQVSRLRRSTVTTALIPNLVRDFPHLFYRGVRYRTATGEVSIRHVDREASRCRWASMDEVERRVLPAKLGSHLVGLDAVDRHGNPRAMPGVGPAFVENPDFEWPVVEPLRVLQRRRTPRTRIADVACPPVKGAAQADRRRWWGDVKMQLMM</sequence>
<gene>
    <name evidence="5" type="ORF">GMORB2_4453</name>
</gene>
<evidence type="ECO:0000256" key="3">
    <source>
        <dbReference type="ARBA" id="ARBA00023128"/>
    </source>
</evidence>
<protein>
    <submittedName>
        <fullName evidence="5">Uncharacterized protein</fullName>
    </submittedName>
</protein>
<reference evidence="5" key="1">
    <citation type="submission" date="2020-03" db="EMBL/GenBank/DDBJ databases">
        <title>Site-based positive gene gene selection in Geosmithia morbida across the United States reveals a broad range of putative effectors and factors for local host and environmental adapation.</title>
        <authorList>
            <person name="Onufrak A."/>
            <person name="Murdoch R.W."/>
            <person name="Gazis R."/>
            <person name="Huff M."/>
            <person name="Staton M."/>
            <person name="Klingeman W."/>
            <person name="Hadziabdic D."/>
        </authorList>
    </citation>
    <scope>NUCLEOTIDE SEQUENCE</scope>
    <source>
        <strain evidence="5">1262</strain>
    </source>
</reference>
<keyword evidence="3" id="KW-0496">Mitochondrion</keyword>
<proteinExistence type="predicted"/>
<evidence type="ECO:0000256" key="4">
    <source>
        <dbReference type="SAM" id="MobiDB-lite"/>
    </source>
</evidence>
<dbReference type="Proteomes" id="UP000749293">
    <property type="component" value="Unassembled WGS sequence"/>
</dbReference>
<evidence type="ECO:0000256" key="2">
    <source>
        <dbReference type="ARBA" id="ARBA00022946"/>
    </source>
</evidence>
<comment type="caution">
    <text evidence="5">The sequence shown here is derived from an EMBL/GenBank/DDBJ whole genome shotgun (WGS) entry which is preliminary data.</text>
</comment>
<dbReference type="AlphaFoldDB" id="A0A9P4YNP2"/>
<name>A0A9P4YNP2_9HYPO</name>
<dbReference type="InterPro" id="IPR024319">
    <property type="entry name" value="ATPase_expression_mit"/>
</dbReference>
<evidence type="ECO:0000313" key="6">
    <source>
        <dbReference type="Proteomes" id="UP000749293"/>
    </source>
</evidence>
<organism evidence="5 6">
    <name type="scientific">Geosmithia morbida</name>
    <dbReference type="NCBI Taxonomy" id="1094350"/>
    <lineage>
        <taxon>Eukaryota</taxon>
        <taxon>Fungi</taxon>
        <taxon>Dikarya</taxon>
        <taxon>Ascomycota</taxon>
        <taxon>Pezizomycotina</taxon>
        <taxon>Sordariomycetes</taxon>
        <taxon>Hypocreomycetidae</taxon>
        <taxon>Hypocreales</taxon>
        <taxon>Bionectriaceae</taxon>
        <taxon>Geosmithia</taxon>
    </lineage>
</organism>
<accession>A0A9P4YNP2</accession>
<evidence type="ECO:0000256" key="1">
    <source>
        <dbReference type="ARBA" id="ARBA00004173"/>
    </source>
</evidence>
<dbReference type="RefSeq" id="XP_035318439.1">
    <property type="nucleotide sequence ID" value="XM_035466428.1"/>
</dbReference>
<keyword evidence="6" id="KW-1185">Reference proteome</keyword>